<dbReference type="PANTHER" id="PTHR10353:SF122">
    <property type="entry name" value="6-PHOSPHO-BETA-GLUCOSIDASE ASCB-RELATED"/>
    <property type="match status" value="1"/>
</dbReference>
<evidence type="ECO:0000256" key="2">
    <source>
        <dbReference type="ARBA" id="ARBA00022801"/>
    </source>
</evidence>
<dbReference type="PRINTS" id="PR00131">
    <property type="entry name" value="GLHYDRLASE1"/>
</dbReference>
<sequence length="473" mass="54807">MKEFPKDFLWGGAIAANQAEGAWNEDGKGPAISDVYRNGIVGGHFDGEVHEEHFYASHEAIDFYHRYKEDIALLAESGIKCFRTSIAWSRIFPNGDEEEPNEKGLQFYDDLFNELLKYGIEPVITISHFEIPLNLILKYDGWKNRQLIGFYERYARTIVTRYKDKVKYWMNFNEINHFHTIPLAAGGILIKDEEQKLQDIYQASHHVFVASALAKKLCHEISPDAKMGCMLSLSPIYPHTCNPDDIFDSYELRRRSLFYSDVMIRGYYPSYAKRIWKEHGISVVMENGDLELIKENTVDYLGFSYYRSSTHKAGMPILGNTGGIIGLENPYLEKTEWGWPIDPKGLRYVCNELYDRYQIPLFIVENGYGGRDEIDENGEIHDDARIDYIRKHLIQLQEAIEDGCEVIGYTWWGPIDIVSAGTGEMEKRYGYIYVDKDNDGNGTLERRKKKSFGWYKNVIKTDGRALYERNEKK</sequence>
<dbReference type="AlphaFoldDB" id="A0A919WLL3"/>
<reference evidence="5" key="1">
    <citation type="submission" date="2021-03" db="EMBL/GenBank/DDBJ databases">
        <title>Antimicrobial resistance genes in bacteria isolated from Japanese honey, and their potential for conferring macrolide and lincosamide resistance in the American foulbrood pathogen Paenibacillus larvae.</title>
        <authorList>
            <person name="Okamoto M."/>
            <person name="Kumagai M."/>
            <person name="Kanamori H."/>
            <person name="Takamatsu D."/>
        </authorList>
    </citation>
    <scope>NUCLEOTIDE SEQUENCE</scope>
    <source>
        <strain evidence="5">J27TS8</strain>
    </source>
</reference>
<evidence type="ECO:0000256" key="4">
    <source>
        <dbReference type="RuleBase" id="RU003690"/>
    </source>
</evidence>
<dbReference type="InterPro" id="IPR033132">
    <property type="entry name" value="GH_1_N_CS"/>
</dbReference>
<gene>
    <name evidence="5" type="primary">bglH_2</name>
    <name evidence="5" type="ORF">J27TS8_43540</name>
</gene>
<dbReference type="PANTHER" id="PTHR10353">
    <property type="entry name" value="GLYCOSYL HYDROLASE"/>
    <property type="match status" value="1"/>
</dbReference>
<dbReference type="Pfam" id="PF00232">
    <property type="entry name" value="Glyco_hydro_1"/>
    <property type="match status" value="1"/>
</dbReference>
<dbReference type="PROSITE" id="PS00653">
    <property type="entry name" value="GLYCOSYL_HYDROL_F1_2"/>
    <property type="match status" value="1"/>
</dbReference>
<evidence type="ECO:0000256" key="3">
    <source>
        <dbReference type="ARBA" id="ARBA00023295"/>
    </source>
</evidence>
<name>A0A919WLL3_9BACI</name>
<comment type="caution">
    <text evidence="5">The sequence shown here is derived from an EMBL/GenBank/DDBJ whole genome shotgun (WGS) entry which is preliminary data.</text>
</comment>
<protein>
    <submittedName>
        <fullName evidence="5">Aryl-phospho-beta-D-glucosidase BglH</fullName>
    </submittedName>
</protein>
<dbReference type="GO" id="GO:0005829">
    <property type="term" value="C:cytosol"/>
    <property type="evidence" value="ECO:0007669"/>
    <property type="project" value="TreeGrafter"/>
</dbReference>
<organism evidence="5 6">
    <name type="scientific">Robertmurraya siralis</name>
    <dbReference type="NCBI Taxonomy" id="77777"/>
    <lineage>
        <taxon>Bacteria</taxon>
        <taxon>Bacillati</taxon>
        <taxon>Bacillota</taxon>
        <taxon>Bacilli</taxon>
        <taxon>Bacillales</taxon>
        <taxon>Bacillaceae</taxon>
        <taxon>Robertmurraya</taxon>
    </lineage>
</organism>
<keyword evidence="2" id="KW-0378">Hydrolase</keyword>
<dbReference type="Proteomes" id="UP000682111">
    <property type="component" value="Unassembled WGS sequence"/>
</dbReference>
<keyword evidence="6" id="KW-1185">Reference proteome</keyword>
<evidence type="ECO:0000313" key="6">
    <source>
        <dbReference type="Proteomes" id="UP000682111"/>
    </source>
</evidence>
<dbReference type="FunFam" id="3.20.20.80:FF:000004">
    <property type="entry name" value="Beta-glucosidase 6-phospho-beta-glucosidase"/>
    <property type="match status" value="1"/>
</dbReference>
<dbReference type="InterPro" id="IPR017853">
    <property type="entry name" value="GH"/>
</dbReference>
<comment type="similarity">
    <text evidence="1 4">Belongs to the glycosyl hydrolase 1 family.</text>
</comment>
<dbReference type="SUPFAM" id="SSF51445">
    <property type="entry name" value="(Trans)glycosidases"/>
    <property type="match status" value="1"/>
</dbReference>
<dbReference type="RefSeq" id="WP_212934479.1">
    <property type="nucleotide sequence ID" value="NZ_BORC01000013.1"/>
</dbReference>
<dbReference type="InterPro" id="IPR001360">
    <property type="entry name" value="Glyco_hydro_1"/>
</dbReference>
<accession>A0A919WLL3</accession>
<keyword evidence="3" id="KW-0326">Glycosidase</keyword>
<dbReference type="GO" id="GO:0016052">
    <property type="term" value="P:carbohydrate catabolic process"/>
    <property type="evidence" value="ECO:0007669"/>
    <property type="project" value="TreeGrafter"/>
</dbReference>
<evidence type="ECO:0000256" key="1">
    <source>
        <dbReference type="ARBA" id="ARBA00010838"/>
    </source>
</evidence>
<dbReference type="GO" id="GO:0008422">
    <property type="term" value="F:beta-glucosidase activity"/>
    <property type="evidence" value="ECO:0007669"/>
    <property type="project" value="TreeGrafter"/>
</dbReference>
<dbReference type="EMBL" id="BORC01000013">
    <property type="protein sequence ID" value="GIN64361.1"/>
    <property type="molecule type" value="Genomic_DNA"/>
</dbReference>
<proteinExistence type="inferred from homology"/>
<dbReference type="Gene3D" id="3.20.20.80">
    <property type="entry name" value="Glycosidases"/>
    <property type="match status" value="1"/>
</dbReference>
<evidence type="ECO:0000313" key="5">
    <source>
        <dbReference type="EMBL" id="GIN64361.1"/>
    </source>
</evidence>